<dbReference type="AlphaFoldDB" id="A0A2N3QLG7"/>
<sequence length="310" mass="35431">MMACAWVADVNESKQSKELRRIRDEVLQECVDGQAKMHTPPVFCRMTALALLAIERPRMRGLREMRLERVIANANEHHGLAGIRDVRWAGVIQTYIVEDAVCCTSPECTWVMMARVLSPAELVVLADSMMRRDPQLKRTSVERLETYLDRLGECPSKVWGLRACRSALRLVHENTDSSMESRVRLVLESYGLGAPEVNHPVVNPHTGRFMYLDMAYVDLKIAIEYDGQFHAEQWEADVHRRRLLDELGWDVVQVTAADMRTEGDRHALALRVAQHISLRLGRKVRVRAPLSVKQLMDGRRSVEPRWALAS</sequence>
<comment type="caution">
    <text evidence="2">The sequence shown here is derived from an EMBL/GenBank/DDBJ whole genome shotgun (WGS) entry which is preliminary data.</text>
</comment>
<dbReference type="Gene3D" id="3.40.960.10">
    <property type="entry name" value="VSR Endonuclease"/>
    <property type="match status" value="1"/>
</dbReference>
<name>A0A2N3QLG7_9BIFI</name>
<gene>
    <name evidence="2" type="ORF">CQR46_0103</name>
</gene>
<dbReference type="InterPro" id="IPR007569">
    <property type="entry name" value="DUF559"/>
</dbReference>
<dbReference type="InterPro" id="IPR011335">
    <property type="entry name" value="Restrct_endonuc-II-like"/>
</dbReference>
<dbReference type="Pfam" id="PF04480">
    <property type="entry name" value="DUF559"/>
    <property type="match status" value="1"/>
</dbReference>
<dbReference type="SUPFAM" id="SSF52980">
    <property type="entry name" value="Restriction endonuclease-like"/>
    <property type="match status" value="1"/>
</dbReference>
<proteinExistence type="predicted"/>
<evidence type="ECO:0000313" key="3">
    <source>
        <dbReference type="Proteomes" id="UP000233730"/>
    </source>
</evidence>
<organism evidence="2 3">
    <name type="scientific">Bifidobacterium pseudolongum subsp. globosum</name>
    <dbReference type="NCBI Taxonomy" id="1690"/>
    <lineage>
        <taxon>Bacteria</taxon>
        <taxon>Bacillati</taxon>
        <taxon>Actinomycetota</taxon>
        <taxon>Actinomycetes</taxon>
        <taxon>Bifidobacteriales</taxon>
        <taxon>Bifidobacteriaceae</taxon>
        <taxon>Bifidobacterium</taxon>
    </lineage>
</organism>
<dbReference type="EMBL" id="PCGZ01000001">
    <property type="protein sequence ID" value="PKU92527.1"/>
    <property type="molecule type" value="Genomic_DNA"/>
</dbReference>
<evidence type="ECO:0000313" key="2">
    <source>
        <dbReference type="EMBL" id="PKU92527.1"/>
    </source>
</evidence>
<feature type="domain" description="DUF559" evidence="1">
    <location>
        <begin position="212"/>
        <end position="264"/>
    </location>
</feature>
<dbReference type="Proteomes" id="UP000233730">
    <property type="component" value="Unassembled WGS sequence"/>
</dbReference>
<accession>A0A2N3QLG7</accession>
<reference evidence="2 3" key="1">
    <citation type="submission" date="2017-10" db="EMBL/GenBank/DDBJ databases">
        <title>Bifidobacterium genomics.</title>
        <authorList>
            <person name="Lugli G.A."/>
            <person name="Milani C."/>
            <person name="Mancabelli L."/>
        </authorList>
    </citation>
    <scope>NUCLEOTIDE SEQUENCE [LARGE SCALE GENOMIC DNA]</scope>
    <source>
        <strain evidence="2 3">1524B</strain>
    </source>
</reference>
<evidence type="ECO:0000259" key="1">
    <source>
        <dbReference type="Pfam" id="PF04480"/>
    </source>
</evidence>
<protein>
    <recommendedName>
        <fullName evidence="1">DUF559 domain-containing protein</fullName>
    </recommendedName>
</protein>